<dbReference type="AlphaFoldDB" id="A0A9D2Q4C4"/>
<organism evidence="1 2">
    <name type="scientific">Candidatus Ruthenibacterium merdavium</name>
    <dbReference type="NCBI Taxonomy" id="2838752"/>
    <lineage>
        <taxon>Bacteria</taxon>
        <taxon>Bacillati</taxon>
        <taxon>Bacillota</taxon>
        <taxon>Clostridia</taxon>
        <taxon>Eubacteriales</taxon>
        <taxon>Oscillospiraceae</taxon>
        <taxon>Ruthenibacterium</taxon>
    </lineage>
</organism>
<comment type="caution">
    <text evidence="1">The sequence shown here is derived from an EMBL/GenBank/DDBJ whole genome shotgun (WGS) entry which is preliminary data.</text>
</comment>
<dbReference type="Proteomes" id="UP000823918">
    <property type="component" value="Unassembled WGS sequence"/>
</dbReference>
<evidence type="ECO:0008006" key="3">
    <source>
        <dbReference type="Google" id="ProtNLM"/>
    </source>
</evidence>
<gene>
    <name evidence="1" type="ORF">H9698_00285</name>
</gene>
<protein>
    <recommendedName>
        <fullName evidence="3">4-hydroxythreonine-4-phosphate dehydrogenase</fullName>
    </recommendedName>
</protein>
<dbReference type="InterPro" id="IPR011060">
    <property type="entry name" value="RibuloseP-bd_barrel"/>
</dbReference>
<name>A0A9D2Q4C4_9FIRM</name>
<dbReference type="SUPFAM" id="SSF51366">
    <property type="entry name" value="Ribulose-phoshate binding barrel"/>
    <property type="match status" value="1"/>
</dbReference>
<accession>A0A9D2Q4C4</accession>
<evidence type="ECO:0000313" key="1">
    <source>
        <dbReference type="EMBL" id="HJC71222.1"/>
    </source>
</evidence>
<reference evidence="1" key="2">
    <citation type="submission" date="2021-04" db="EMBL/GenBank/DDBJ databases">
        <authorList>
            <person name="Gilroy R."/>
        </authorList>
    </citation>
    <scope>NUCLEOTIDE SEQUENCE</scope>
    <source>
        <strain evidence="1">5933</strain>
    </source>
</reference>
<proteinExistence type="predicted"/>
<evidence type="ECO:0000313" key="2">
    <source>
        <dbReference type="Proteomes" id="UP000823918"/>
    </source>
</evidence>
<sequence length="234" mass="25711">MNGTASELIVMLTYQDKTVPNAKNIFECSKESRARFWGFKEAGLPLSEMAALTRCMKQAGKTVFLEVVSYTEQEGLKGAQGAAFCGCDVVMGTMFSEKIADFCKENGLRYMPFVGDVRERPSVLYGSVDEMIKQAQAALEYGVDGFDLLGYRYVGNAAVLNETFVREVRAPVCLAGGINSFERLAQVKRTSPWTFTIGSAFFEHRFGDSFREQIDAVCAFLAGESDVPEGRSGA</sequence>
<reference evidence="1" key="1">
    <citation type="journal article" date="2021" name="PeerJ">
        <title>Extensive microbial diversity within the chicken gut microbiome revealed by metagenomics and culture.</title>
        <authorList>
            <person name="Gilroy R."/>
            <person name="Ravi A."/>
            <person name="Getino M."/>
            <person name="Pursley I."/>
            <person name="Horton D.L."/>
            <person name="Alikhan N.F."/>
            <person name="Baker D."/>
            <person name="Gharbi K."/>
            <person name="Hall N."/>
            <person name="Watson M."/>
            <person name="Adriaenssens E.M."/>
            <person name="Foster-Nyarko E."/>
            <person name="Jarju S."/>
            <person name="Secka A."/>
            <person name="Antonio M."/>
            <person name="Oren A."/>
            <person name="Chaudhuri R.R."/>
            <person name="La Ragione R."/>
            <person name="Hildebrand F."/>
            <person name="Pallen M.J."/>
        </authorList>
    </citation>
    <scope>NUCLEOTIDE SEQUENCE</scope>
    <source>
        <strain evidence="1">5933</strain>
    </source>
</reference>
<dbReference type="EMBL" id="DWWA01000003">
    <property type="protein sequence ID" value="HJC71222.1"/>
    <property type="molecule type" value="Genomic_DNA"/>
</dbReference>